<proteinExistence type="predicted"/>
<gene>
    <name evidence="2" type="ORF">DU505_02685</name>
</gene>
<dbReference type="Pfam" id="PF19116">
    <property type="entry name" value="DUF5801"/>
    <property type="match status" value="1"/>
</dbReference>
<evidence type="ECO:0000313" key="2">
    <source>
        <dbReference type="EMBL" id="RCV90830.1"/>
    </source>
</evidence>
<protein>
    <recommendedName>
        <fullName evidence="1">DUF5801 domain-containing protein</fullName>
    </recommendedName>
</protein>
<dbReference type="RefSeq" id="WP_181872706.1">
    <property type="nucleotide sequence ID" value="NZ_QPII01000002.1"/>
</dbReference>
<name>A0A368U152_9GAMM</name>
<comment type="caution">
    <text evidence="2">The sequence shown here is derived from an EMBL/GenBank/DDBJ whole genome shotgun (WGS) entry which is preliminary data.</text>
</comment>
<dbReference type="NCBIfam" id="NF033682">
    <property type="entry name" value="retention_LapA"/>
    <property type="match status" value="1"/>
</dbReference>
<evidence type="ECO:0000313" key="3">
    <source>
        <dbReference type="Proteomes" id="UP000252405"/>
    </source>
</evidence>
<organism evidence="2 3">
    <name type="scientific">Billgrantia montanilacus</name>
    <dbReference type="NCBI Taxonomy" id="2282305"/>
    <lineage>
        <taxon>Bacteria</taxon>
        <taxon>Pseudomonadati</taxon>
        <taxon>Pseudomonadota</taxon>
        <taxon>Gammaproteobacteria</taxon>
        <taxon>Oceanospirillales</taxon>
        <taxon>Halomonadaceae</taxon>
        <taxon>Billgrantia</taxon>
    </lineage>
</organism>
<dbReference type="AlphaFoldDB" id="A0A368U152"/>
<dbReference type="Proteomes" id="UP000252405">
    <property type="component" value="Unassembled WGS sequence"/>
</dbReference>
<feature type="non-terminal residue" evidence="2">
    <location>
        <position position="655"/>
    </location>
</feature>
<reference evidence="2 3" key="1">
    <citation type="submission" date="2018-07" db="EMBL/GenBank/DDBJ databases">
        <title>Halomonas montanilacus sp. nov., isolated from Lake Pengyan on Tibetan Plateau.</title>
        <authorList>
            <person name="Lu H."/>
            <person name="Xing P."/>
            <person name="Wu Q."/>
        </authorList>
    </citation>
    <scope>NUCLEOTIDE SEQUENCE [LARGE SCALE GENOMIC DNA]</scope>
    <source>
        <strain evidence="2 3">PYC7W</strain>
    </source>
</reference>
<dbReference type="InterPro" id="IPR043824">
    <property type="entry name" value="DUF5801"/>
</dbReference>
<evidence type="ECO:0000259" key="1">
    <source>
        <dbReference type="Pfam" id="PF19116"/>
    </source>
</evidence>
<keyword evidence="3" id="KW-1185">Reference proteome</keyword>
<dbReference type="EMBL" id="QPII01000002">
    <property type="protein sequence ID" value="RCV90830.1"/>
    <property type="molecule type" value="Genomic_DNA"/>
</dbReference>
<dbReference type="InterPro" id="IPR047777">
    <property type="entry name" value="LapA-like_RM"/>
</dbReference>
<accession>A0A368U152</accession>
<sequence>MSIATVVSISGQAWARDADGNMRELRVGDTLAEGESLITSDNGRVELDFADSLEPTVIEGGQVVAMTPELDADLPVDIGEFSALDEDLEALLAALDDDELDLLDVLDATAAGAGPGGGADGGHSFVQLARIAENVDPLAFEFGMGAFEEPPEIEGAGLLVAEADEAEGIEEVEEVVAPTAGEASLLLSDELLSAEGGSTASGVLPFSFGSGSGGSVSFADMDGVERQVGQETLIFSWDAGTNTLTAFSPARELNIFTLEVNPSTGAFTVTQINNLLHEEGLDEALVGLTYTVTSESGTATGTLNLTIMDDVPSLELGDVDLSEVALITYDQETADGTSIATGSVAVAFNAAVDASYGADGAGSTVISGYALTLNDIEHGLESGGEPIVFELVDGIVIGTANGSEVLRIEVDAENGEVTVTQSGPVDHPEQGADSIGLPAGLVGVSATVTVTDADGDTATDTINADLSGNVTIVDDLPEVGVAGDTLATEGGDVIDGTWSSDPGADSAGATLEVQVGDETQLLTGSESVSFITELGELTVNADGTWSFVPGTDVDHSDGNPSLEFTLIKTDGDGDVAEESHTITLEDGTGPTPGDEDGEGGSLTLALADAQTVNGSHVVDGQLAFTAGSDAITTFAFGDTAGLTVTGLDGELVWTA</sequence>
<feature type="domain" description="DUF5801" evidence="1">
    <location>
        <begin position="334"/>
        <end position="463"/>
    </location>
</feature>